<evidence type="ECO:0000256" key="4">
    <source>
        <dbReference type="ARBA" id="ARBA00022771"/>
    </source>
</evidence>
<keyword evidence="8" id="KW-0539">Nucleus</keyword>
<evidence type="ECO:0000256" key="8">
    <source>
        <dbReference type="ARBA" id="ARBA00023242"/>
    </source>
</evidence>
<keyword evidence="7" id="KW-0804">Transcription</keyword>
<evidence type="ECO:0000256" key="9">
    <source>
        <dbReference type="PROSITE-ProRule" id="PRU00175"/>
    </source>
</evidence>
<dbReference type="SUPFAM" id="SSF57850">
    <property type="entry name" value="RING/U-box"/>
    <property type="match status" value="1"/>
</dbReference>
<evidence type="ECO:0000313" key="12">
    <source>
        <dbReference type="Proteomes" id="UP001318040"/>
    </source>
</evidence>
<gene>
    <name evidence="13" type="primary">LOC116938870</name>
</gene>
<evidence type="ECO:0000256" key="2">
    <source>
        <dbReference type="ARBA" id="ARBA00022491"/>
    </source>
</evidence>
<dbReference type="InterPro" id="IPR001841">
    <property type="entry name" value="Znf_RING"/>
</dbReference>
<evidence type="ECO:0000256" key="10">
    <source>
        <dbReference type="SAM" id="MobiDB-lite"/>
    </source>
</evidence>
<name>A0AAJ7SPL8_PETMA</name>
<evidence type="ECO:0000256" key="7">
    <source>
        <dbReference type="ARBA" id="ARBA00023163"/>
    </source>
</evidence>
<dbReference type="CTD" id="7703"/>
<evidence type="ECO:0000256" key="1">
    <source>
        <dbReference type="ARBA" id="ARBA00004123"/>
    </source>
</evidence>
<organism evidence="12 13">
    <name type="scientific">Petromyzon marinus</name>
    <name type="common">Sea lamprey</name>
    <dbReference type="NCBI Taxonomy" id="7757"/>
    <lineage>
        <taxon>Eukaryota</taxon>
        <taxon>Metazoa</taxon>
        <taxon>Chordata</taxon>
        <taxon>Craniata</taxon>
        <taxon>Vertebrata</taxon>
        <taxon>Cyclostomata</taxon>
        <taxon>Hyperoartia</taxon>
        <taxon>Petromyzontiformes</taxon>
        <taxon>Petromyzontidae</taxon>
        <taxon>Petromyzon</taxon>
    </lineage>
</organism>
<accession>A0AAJ7SPL8</accession>
<feature type="compositionally biased region" description="Low complexity" evidence="10">
    <location>
        <begin position="253"/>
        <end position="275"/>
    </location>
</feature>
<dbReference type="InterPro" id="IPR013083">
    <property type="entry name" value="Znf_RING/FYVE/PHD"/>
</dbReference>
<keyword evidence="3" id="KW-0479">Metal-binding</keyword>
<dbReference type="Gene3D" id="3.10.20.90">
    <property type="entry name" value="Phosphatidylinositol 3-kinase Catalytic Subunit, Chain A, domain 1"/>
    <property type="match status" value="1"/>
</dbReference>
<dbReference type="Pfam" id="PF16207">
    <property type="entry name" value="RAWUL"/>
    <property type="match status" value="1"/>
</dbReference>
<feature type="compositionally biased region" description="Low complexity" evidence="10">
    <location>
        <begin position="459"/>
        <end position="475"/>
    </location>
</feature>
<feature type="compositionally biased region" description="Low complexity" evidence="10">
    <location>
        <begin position="396"/>
        <end position="421"/>
    </location>
</feature>
<feature type="compositionally biased region" description="Pro residues" evidence="10">
    <location>
        <begin position="422"/>
        <end position="432"/>
    </location>
</feature>
<dbReference type="PROSITE" id="PS00518">
    <property type="entry name" value="ZF_RING_1"/>
    <property type="match status" value="1"/>
</dbReference>
<evidence type="ECO:0000256" key="6">
    <source>
        <dbReference type="ARBA" id="ARBA00023015"/>
    </source>
</evidence>
<evidence type="ECO:0000313" key="13">
    <source>
        <dbReference type="RefSeq" id="XP_032802500.1"/>
    </source>
</evidence>
<dbReference type="GO" id="GO:1990841">
    <property type="term" value="F:promoter-specific chromatin binding"/>
    <property type="evidence" value="ECO:0007669"/>
    <property type="project" value="TreeGrafter"/>
</dbReference>
<dbReference type="PROSITE" id="PS50089">
    <property type="entry name" value="ZF_RING_2"/>
    <property type="match status" value="1"/>
</dbReference>
<dbReference type="PANTHER" id="PTHR10825">
    <property type="entry name" value="RING FINGER DOMAIN-CONTAINING, POLYCOMB GROUP COMPONENT"/>
    <property type="match status" value="1"/>
</dbReference>
<feature type="domain" description="RING-type" evidence="11">
    <location>
        <begin position="18"/>
        <end position="57"/>
    </location>
</feature>
<feature type="compositionally biased region" description="Basic and acidic residues" evidence="10">
    <location>
        <begin position="112"/>
        <end position="122"/>
    </location>
</feature>
<dbReference type="RefSeq" id="XP_032802500.1">
    <property type="nucleotide sequence ID" value="XM_032946609.1"/>
</dbReference>
<dbReference type="InterPro" id="IPR032443">
    <property type="entry name" value="RAWUL"/>
</dbReference>
<sequence>MHRTTHIRMTELNPHLICVLCGGYFIDATSITECLHSFCKTCIVRYLESSKFCPVCDVQVHKTRPLLNLRSDKTLQDIVYKLVPGLFKDEMKRRRDFYAEHPEGDEGAGESSEARGEVADEDKQNIADDEIISLSIEYTEGPPSDKGRSEVKQNGEELRKRYLRCPAAMTVMHLQKFLRNKMEIPHSYQIEVLHEEESLKDYYTLMDIAYIYAWRRQSGPLPLRYRVHPCYKRLKLSHAMAPHASGLAPRETGQSQRQQQQQQQPCSSGQSNGSLGSSGGGGGERPAIHRNGSEAATGSARRNGKANGQKLGRSAEQQQQQQQHRRQHQQQQQQQRRRHSHHGSGCDRLRGAEEEEGNSGSDSRMNPRAAPPSSPRVAPPSSPRVAPPSLGPPSSPRTSPQSTTRDHASPATAAAPATGALSPPPPAPPPSQPLALITARLVDRKQPGGGVERVAAREASAPGPLASGPANGPESASRDSDGSSRDAGDDD</sequence>
<dbReference type="Pfam" id="PF13923">
    <property type="entry name" value="zf-C3HC4_2"/>
    <property type="match status" value="1"/>
</dbReference>
<keyword evidence="6" id="KW-0805">Transcription regulation</keyword>
<keyword evidence="4 9" id="KW-0863">Zinc-finger</keyword>
<evidence type="ECO:0000259" key="11">
    <source>
        <dbReference type="PROSITE" id="PS50089"/>
    </source>
</evidence>
<dbReference type="Proteomes" id="UP001318040">
    <property type="component" value="Chromosome 4"/>
</dbReference>
<dbReference type="CDD" id="cd16736">
    <property type="entry name" value="RING-HC_PCGF4"/>
    <property type="match status" value="1"/>
</dbReference>
<dbReference type="PANTHER" id="PTHR10825:SF72">
    <property type="entry name" value="UBIQUITIN-LIKE DOMAIN-CONTAINING PROTEIN"/>
    <property type="match status" value="1"/>
</dbReference>
<dbReference type="FunFam" id="3.30.40.10:FF:000082">
    <property type="entry name" value="Polycomb group ring finger 2"/>
    <property type="match status" value="1"/>
</dbReference>
<keyword evidence="2" id="KW-0678">Repressor</keyword>
<keyword evidence="5" id="KW-0862">Zinc</keyword>
<keyword evidence="12" id="KW-1185">Reference proteome</keyword>
<reference evidence="13" key="1">
    <citation type="submission" date="2025-08" db="UniProtKB">
        <authorList>
            <consortium name="RefSeq"/>
        </authorList>
    </citation>
    <scope>IDENTIFICATION</scope>
    <source>
        <tissue evidence="13">Sperm</tissue>
    </source>
</reference>
<protein>
    <submittedName>
        <fullName evidence="13">Polycomb complex protein BMI-1-B-like</fullName>
    </submittedName>
</protein>
<proteinExistence type="predicted"/>
<dbReference type="InterPro" id="IPR017907">
    <property type="entry name" value="Znf_RING_CS"/>
</dbReference>
<comment type="subcellular location">
    <subcellularLocation>
        <location evidence="1">Nucleus</location>
    </subcellularLocation>
</comment>
<dbReference type="GO" id="GO:0000122">
    <property type="term" value="P:negative regulation of transcription by RNA polymerase II"/>
    <property type="evidence" value="ECO:0007669"/>
    <property type="project" value="TreeGrafter"/>
</dbReference>
<feature type="region of interest" description="Disordered" evidence="10">
    <location>
        <begin position="245"/>
        <end position="491"/>
    </location>
</feature>
<feature type="compositionally biased region" description="Basic and acidic residues" evidence="10">
    <location>
        <begin position="476"/>
        <end position="491"/>
    </location>
</feature>
<dbReference type="GO" id="GO:0008270">
    <property type="term" value="F:zinc ion binding"/>
    <property type="evidence" value="ECO:0007669"/>
    <property type="project" value="UniProtKB-KW"/>
</dbReference>
<evidence type="ECO:0000256" key="5">
    <source>
        <dbReference type="ARBA" id="ARBA00022833"/>
    </source>
</evidence>
<feature type="compositionally biased region" description="Pro residues" evidence="10">
    <location>
        <begin position="369"/>
        <end position="395"/>
    </location>
</feature>
<dbReference type="Gene3D" id="3.30.40.10">
    <property type="entry name" value="Zinc/RING finger domain, C3HC4 (zinc finger)"/>
    <property type="match status" value="1"/>
</dbReference>
<dbReference type="GO" id="GO:0035102">
    <property type="term" value="C:PRC1 complex"/>
    <property type="evidence" value="ECO:0007669"/>
    <property type="project" value="TreeGrafter"/>
</dbReference>
<dbReference type="AlphaFoldDB" id="A0AAJ7SPL8"/>
<dbReference type="SMART" id="SM00184">
    <property type="entry name" value="RING"/>
    <property type="match status" value="1"/>
</dbReference>
<evidence type="ECO:0000256" key="3">
    <source>
        <dbReference type="ARBA" id="ARBA00022723"/>
    </source>
</evidence>
<dbReference type="KEGG" id="pmrn:116938870"/>
<feature type="region of interest" description="Disordered" evidence="10">
    <location>
        <begin position="100"/>
        <end position="122"/>
    </location>
</feature>